<evidence type="ECO:0000313" key="2">
    <source>
        <dbReference type="EMBL" id="OGH92609.1"/>
    </source>
</evidence>
<gene>
    <name evidence="2" type="ORF">A2563_02945</name>
</gene>
<feature type="chain" id="PRO_5009525953" evidence="1">
    <location>
        <begin position="26"/>
        <end position="148"/>
    </location>
</feature>
<organism evidence="2 3">
    <name type="scientific">Candidatus Magasanikbacteria bacterium RIFOXYD1_FULL_40_23</name>
    <dbReference type="NCBI Taxonomy" id="1798705"/>
    <lineage>
        <taxon>Bacteria</taxon>
        <taxon>Candidatus Magasanikiibacteriota</taxon>
    </lineage>
</organism>
<proteinExistence type="predicted"/>
<protein>
    <submittedName>
        <fullName evidence="2">Uncharacterized protein</fullName>
    </submittedName>
</protein>
<accession>A0A1F6P8W5</accession>
<comment type="caution">
    <text evidence="2">The sequence shown here is derived from an EMBL/GenBank/DDBJ whole genome shotgun (WGS) entry which is preliminary data.</text>
</comment>
<feature type="signal peptide" evidence="1">
    <location>
        <begin position="1"/>
        <end position="25"/>
    </location>
</feature>
<dbReference type="AlphaFoldDB" id="A0A1F6P8W5"/>
<dbReference type="STRING" id="1798705.A2563_02945"/>
<name>A0A1F6P8W5_9BACT</name>
<keyword evidence="1" id="KW-0732">Signal</keyword>
<evidence type="ECO:0000313" key="3">
    <source>
        <dbReference type="Proteomes" id="UP000176634"/>
    </source>
</evidence>
<dbReference type="Proteomes" id="UP000176634">
    <property type="component" value="Unassembled WGS sequence"/>
</dbReference>
<dbReference type="EMBL" id="MFRA01000005">
    <property type="protein sequence ID" value="OGH92609.1"/>
    <property type="molecule type" value="Genomic_DNA"/>
</dbReference>
<evidence type="ECO:0000256" key="1">
    <source>
        <dbReference type="SAM" id="SignalP"/>
    </source>
</evidence>
<reference evidence="2 3" key="1">
    <citation type="journal article" date="2016" name="Nat. Commun.">
        <title>Thousands of microbial genomes shed light on interconnected biogeochemical processes in an aquifer system.</title>
        <authorList>
            <person name="Anantharaman K."/>
            <person name="Brown C.T."/>
            <person name="Hug L.A."/>
            <person name="Sharon I."/>
            <person name="Castelle C.J."/>
            <person name="Probst A.J."/>
            <person name="Thomas B.C."/>
            <person name="Singh A."/>
            <person name="Wilkins M.J."/>
            <person name="Karaoz U."/>
            <person name="Brodie E.L."/>
            <person name="Williams K.H."/>
            <person name="Hubbard S.S."/>
            <person name="Banfield J.F."/>
        </authorList>
    </citation>
    <scope>NUCLEOTIDE SEQUENCE [LARGE SCALE GENOMIC DNA]</scope>
</reference>
<sequence length="148" mass="16949">MNRSAKIILFFLFSLLLSHPYTANAAEQKDLVKLIKLVREASPDSAKPSYYLSYMGIDYTIYINLKDDVPESVDVIAETFYRSKEDFKTYTIGDNNLDGVIDYAVYEQGGKIKGTFDKHKETGKDTRVNSQSLYDSAIRLTLRRLNKK</sequence>